<evidence type="ECO:0000256" key="1">
    <source>
        <dbReference type="ARBA" id="ARBA00023015"/>
    </source>
</evidence>
<evidence type="ECO:0000313" key="5">
    <source>
        <dbReference type="EMBL" id="QNL99240.1"/>
    </source>
</evidence>
<dbReference type="SMART" id="SM00354">
    <property type="entry name" value="HTH_LACI"/>
    <property type="match status" value="1"/>
</dbReference>
<dbReference type="PANTHER" id="PTHR30146:SF149">
    <property type="entry name" value="HTH-TYPE TRANSCRIPTIONAL REGULATOR EBGR"/>
    <property type="match status" value="1"/>
</dbReference>
<keyword evidence="1" id="KW-0805">Transcription regulation</keyword>
<dbReference type="EMBL" id="CP060632">
    <property type="protein sequence ID" value="QNL99240.1"/>
    <property type="molecule type" value="Genomic_DNA"/>
</dbReference>
<dbReference type="InterPro" id="IPR046335">
    <property type="entry name" value="LacI/GalR-like_sensor"/>
</dbReference>
<evidence type="ECO:0000313" key="6">
    <source>
        <dbReference type="Proteomes" id="UP000515819"/>
    </source>
</evidence>
<dbReference type="SUPFAM" id="SSF47413">
    <property type="entry name" value="lambda repressor-like DNA-binding domains"/>
    <property type="match status" value="1"/>
</dbReference>
<organism evidence="5 6">
    <name type="scientific">Wujia chipingensis</name>
    <dbReference type="NCBI Taxonomy" id="2763670"/>
    <lineage>
        <taxon>Bacteria</taxon>
        <taxon>Bacillati</taxon>
        <taxon>Bacillota</taxon>
        <taxon>Clostridia</taxon>
        <taxon>Lachnospirales</taxon>
        <taxon>Lachnospiraceae</taxon>
        <taxon>Wujia</taxon>
    </lineage>
</organism>
<dbReference type="PROSITE" id="PS50932">
    <property type="entry name" value="HTH_LACI_2"/>
    <property type="match status" value="1"/>
</dbReference>
<dbReference type="Gene3D" id="3.40.50.2300">
    <property type="match status" value="2"/>
</dbReference>
<feature type="domain" description="HTH lacI-type" evidence="4">
    <location>
        <begin position="1"/>
        <end position="55"/>
    </location>
</feature>
<dbReference type="Proteomes" id="UP000515819">
    <property type="component" value="Chromosome"/>
</dbReference>
<dbReference type="PANTHER" id="PTHR30146">
    <property type="entry name" value="LACI-RELATED TRANSCRIPTIONAL REPRESSOR"/>
    <property type="match status" value="1"/>
</dbReference>
<keyword evidence="3" id="KW-0804">Transcription</keyword>
<gene>
    <name evidence="5" type="ORF">H9Q76_10965</name>
</gene>
<protein>
    <submittedName>
        <fullName evidence="5">LacI family DNA-binding transcriptional regulator</fullName>
    </submittedName>
</protein>
<reference evidence="5 6" key="1">
    <citation type="submission" date="2020-08" db="EMBL/GenBank/DDBJ databases">
        <authorList>
            <person name="Liu C."/>
            <person name="Sun Q."/>
        </authorList>
    </citation>
    <scope>NUCLEOTIDE SEQUENCE [LARGE SCALE GENOMIC DNA]</scope>
    <source>
        <strain evidence="5 6">NSJ-4</strain>
    </source>
</reference>
<dbReference type="CDD" id="cd06267">
    <property type="entry name" value="PBP1_LacI_sugar_binding-like"/>
    <property type="match status" value="1"/>
</dbReference>
<evidence type="ECO:0000259" key="4">
    <source>
        <dbReference type="PROSITE" id="PS50932"/>
    </source>
</evidence>
<dbReference type="Pfam" id="PF13377">
    <property type="entry name" value="Peripla_BP_3"/>
    <property type="match status" value="1"/>
</dbReference>
<evidence type="ECO:0000256" key="3">
    <source>
        <dbReference type="ARBA" id="ARBA00023163"/>
    </source>
</evidence>
<dbReference type="InterPro" id="IPR000843">
    <property type="entry name" value="HTH_LacI"/>
</dbReference>
<keyword evidence="2 5" id="KW-0238">DNA-binding</keyword>
<dbReference type="RefSeq" id="WP_118374579.1">
    <property type="nucleotide sequence ID" value="NZ_CP060632.1"/>
</dbReference>
<dbReference type="GO" id="GO:0000976">
    <property type="term" value="F:transcription cis-regulatory region binding"/>
    <property type="evidence" value="ECO:0007669"/>
    <property type="project" value="TreeGrafter"/>
</dbReference>
<dbReference type="CDD" id="cd01392">
    <property type="entry name" value="HTH_LacI"/>
    <property type="match status" value="1"/>
</dbReference>
<dbReference type="AlphaFoldDB" id="A0A7G9FL09"/>
<accession>A0A7G9FL09</accession>
<dbReference type="SUPFAM" id="SSF53822">
    <property type="entry name" value="Periplasmic binding protein-like I"/>
    <property type="match status" value="1"/>
</dbReference>
<dbReference type="InterPro" id="IPR028082">
    <property type="entry name" value="Peripla_BP_I"/>
</dbReference>
<proteinExistence type="predicted"/>
<keyword evidence="6" id="KW-1185">Reference proteome</keyword>
<evidence type="ECO:0000256" key="2">
    <source>
        <dbReference type="ARBA" id="ARBA00023125"/>
    </source>
</evidence>
<name>A0A7G9FL09_9FIRM</name>
<dbReference type="KEGG" id="wcp:H9Q76_10965"/>
<dbReference type="Pfam" id="PF00356">
    <property type="entry name" value="LacI"/>
    <property type="match status" value="1"/>
</dbReference>
<dbReference type="GO" id="GO:0003700">
    <property type="term" value="F:DNA-binding transcription factor activity"/>
    <property type="evidence" value="ECO:0007669"/>
    <property type="project" value="TreeGrafter"/>
</dbReference>
<dbReference type="InterPro" id="IPR010982">
    <property type="entry name" value="Lambda_DNA-bd_dom_sf"/>
</dbReference>
<dbReference type="Gene3D" id="1.10.260.40">
    <property type="entry name" value="lambda repressor-like DNA-binding domains"/>
    <property type="match status" value="1"/>
</dbReference>
<sequence>MTIKDIAKLSGYGIGTVSRVINKQPGVSEKAREKILKIIEESNFEPNGNARKLKRCGGNTVTIIMKGRHNSFFMEILDRITLLLSELDEVVSCQIIDEDGDEVAEALKFVRDKTSKAIIFLGANLALFDERMNELEIPCVVATTSARELAFDNVSSVCVDDEAATMELVQYLTGYGHKDIVVMGGEISDKQISFSRYLGCKKGFEKSGLEFDPDKNYMACRYSYEAGYETTKKLLEKNIHVTAIVGLSDTIAVGAIRAIEDAGKKVPDDISVVGFDGTVISRFYTPRITSMGQDINSIAKRSVELLMKHIHYTLGCEHDYAPHNLIEGESVRRV</sequence>